<evidence type="ECO:0000313" key="1">
    <source>
        <dbReference type="EMBL" id="MVT08698.1"/>
    </source>
</evidence>
<proteinExistence type="predicted"/>
<dbReference type="EMBL" id="WRXN01000003">
    <property type="protein sequence ID" value="MVT08698.1"/>
    <property type="molecule type" value="Genomic_DNA"/>
</dbReference>
<comment type="caution">
    <text evidence="1">The sequence shown here is derived from an EMBL/GenBank/DDBJ whole genome shotgun (WGS) entry which is preliminary data.</text>
</comment>
<reference evidence="1 2" key="1">
    <citation type="submission" date="2019-12" db="EMBL/GenBank/DDBJ databases">
        <title>Chitinophaga sp. strain ysch24 (GDMCC 1.1355), whole genome shotgun sequence.</title>
        <authorList>
            <person name="Zhang X."/>
        </authorList>
    </citation>
    <scope>NUCLEOTIDE SEQUENCE [LARGE SCALE GENOMIC DNA]</scope>
    <source>
        <strain evidence="2">ysch24</strain>
    </source>
</reference>
<protein>
    <submittedName>
        <fullName evidence="1">Uncharacterized protein</fullName>
    </submittedName>
</protein>
<dbReference type="RefSeq" id="WP_157306109.1">
    <property type="nucleotide sequence ID" value="NZ_WRXN01000003.1"/>
</dbReference>
<name>A0A7K1U2W8_9BACT</name>
<dbReference type="Proteomes" id="UP000461730">
    <property type="component" value="Unassembled WGS sequence"/>
</dbReference>
<evidence type="ECO:0000313" key="2">
    <source>
        <dbReference type="Proteomes" id="UP000461730"/>
    </source>
</evidence>
<keyword evidence="2" id="KW-1185">Reference proteome</keyword>
<dbReference type="AlphaFoldDB" id="A0A7K1U2W8"/>
<organism evidence="1 2">
    <name type="scientific">Chitinophaga tropicalis</name>
    <dbReference type="NCBI Taxonomy" id="2683588"/>
    <lineage>
        <taxon>Bacteria</taxon>
        <taxon>Pseudomonadati</taxon>
        <taxon>Bacteroidota</taxon>
        <taxon>Chitinophagia</taxon>
        <taxon>Chitinophagales</taxon>
        <taxon>Chitinophagaceae</taxon>
        <taxon>Chitinophaga</taxon>
    </lineage>
</organism>
<gene>
    <name evidence="1" type="ORF">GO493_10530</name>
</gene>
<sequence>MKKVSIFAIITLGILTIIALEGRALQCYKQCGKKYSPEMLTLYLLSLGFEPVVQTEYKPFHQAEI</sequence>
<accession>A0A7K1U2W8</accession>